<keyword evidence="3" id="KW-1185">Reference proteome</keyword>
<dbReference type="AlphaFoldDB" id="A0A1H9A8W9"/>
<gene>
    <name evidence="2" type="ORF">SAMN05216195_101127</name>
</gene>
<sequence>MVLTVTPHESPEELPLSSPSHRVVQLRTPLTEDQRLSLVEQTALCHPAVHSAELSSDAEIHLEVVVWRGSSPQRAVHDIAAALDAVLPGVPVCVSVSAVAYRRRATTLLAVYK</sequence>
<evidence type="ECO:0000256" key="1">
    <source>
        <dbReference type="SAM" id="MobiDB-lite"/>
    </source>
</evidence>
<organism evidence="2 3">
    <name type="scientific">Lentzea flaviverrucosa</name>
    <dbReference type="NCBI Taxonomy" id="200379"/>
    <lineage>
        <taxon>Bacteria</taxon>
        <taxon>Bacillati</taxon>
        <taxon>Actinomycetota</taxon>
        <taxon>Actinomycetes</taxon>
        <taxon>Pseudonocardiales</taxon>
        <taxon>Pseudonocardiaceae</taxon>
        <taxon>Lentzea</taxon>
    </lineage>
</organism>
<feature type="region of interest" description="Disordered" evidence="1">
    <location>
        <begin position="1"/>
        <end position="20"/>
    </location>
</feature>
<dbReference type="Proteomes" id="UP000199028">
    <property type="component" value="Unassembled WGS sequence"/>
</dbReference>
<dbReference type="EMBL" id="FOFT01000001">
    <property type="protein sequence ID" value="SEP73206.1"/>
    <property type="molecule type" value="Genomic_DNA"/>
</dbReference>
<accession>A0A1H9A8W9</accession>
<evidence type="ECO:0000313" key="2">
    <source>
        <dbReference type="EMBL" id="SEP73206.1"/>
    </source>
</evidence>
<proteinExistence type="predicted"/>
<name>A0A1H9A8W9_9PSEU</name>
<evidence type="ECO:0000313" key="3">
    <source>
        <dbReference type="Proteomes" id="UP000199028"/>
    </source>
</evidence>
<protein>
    <submittedName>
        <fullName evidence="2">Uncharacterized protein</fullName>
    </submittedName>
</protein>
<reference evidence="3" key="1">
    <citation type="submission" date="2016-10" db="EMBL/GenBank/DDBJ databases">
        <authorList>
            <person name="Varghese N."/>
            <person name="Submissions S."/>
        </authorList>
    </citation>
    <scope>NUCLEOTIDE SEQUENCE [LARGE SCALE GENOMIC DNA]</scope>
    <source>
        <strain evidence="3">CGMCC 4.578</strain>
    </source>
</reference>